<dbReference type="PANTHER" id="PTHR43190:SF3">
    <property type="entry name" value="N-ACETYL-D-GLUCOSAMINE KINASE"/>
    <property type="match status" value="1"/>
</dbReference>
<dbReference type="CDD" id="cd24082">
    <property type="entry name" value="ASKHA_NBD_GspK-like"/>
    <property type="match status" value="1"/>
</dbReference>
<dbReference type="InterPro" id="IPR043129">
    <property type="entry name" value="ATPase_NBD"/>
</dbReference>
<proteinExistence type="predicted"/>
<dbReference type="InterPro" id="IPR052519">
    <property type="entry name" value="Euk-type_GlcNAc_Kinase"/>
</dbReference>
<evidence type="ECO:0000313" key="3">
    <source>
        <dbReference type="Proteomes" id="UP000216361"/>
    </source>
</evidence>
<dbReference type="SUPFAM" id="SSF53067">
    <property type="entry name" value="Actin-like ATPase domain"/>
    <property type="match status" value="2"/>
</dbReference>
<accession>A0A255XV05</accession>
<dbReference type="Pfam" id="PF01869">
    <property type="entry name" value="BcrAD_BadFG"/>
    <property type="match status" value="1"/>
</dbReference>
<dbReference type="Proteomes" id="UP000216361">
    <property type="component" value="Unassembled WGS sequence"/>
</dbReference>
<organism evidence="2 3">
    <name type="scientific">Elstera cyanobacteriorum</name>
    <dbReference type="NCBI Taxonomy" id="2022747"/>
    <lineage>
        <taxon>Bacteria</taxon>
        <taxon>Pseudomonadati</taxon>
        <taxon>Pseudomonadota</taxon>
        <taxon>Alphaproteobacteria</taxon>
        <taxon>Rhodospirillales</taxon>
        <taxon>Rhodospirillaceae</taxon>
        <taxon>Elstera</taxon>
    </lineage>
</organism>
<feature type="domain" description="ATPase BadF/BadG/BcrA/BcrD type" evidence="1">
    <location>
        <begin position="7"/>
        <end position="257"/>
    </location>
</feature>
<dbReference type="PANTHER" id="PTHR43190">
    <property type="entry name" value="N-ACETYL-D-GLUCOSAMINE KINASE"/>
    <property type="match status" value="1"/>
</dbReference>
<reference evidence="2 3" key="1">
    <citation type="submission" date="2017-07" db="EMBL/GenBank/DDBJ databases">
        <title>Elstera cyanobacteriorum sp. nov., a novel bacterium isolated from cyanobacterial aggregates in a eutrophic lake.</title>
        <authorList>
            <person name="Cai H."/>
        </authorList>
    </citation>
    <scope>NUCLEOTIDE SEQUENCE [LARGE SCALE GENOMIC DNA]</scope>
    <source>
        <strain evidence="2 3">TH019</strain>
    </source>
</reference>
<dbReference type="Gene3D" id="3.30.420.40">
    <property type="match status" value="2"/>
</dbReference>
<name>A0A255XV05_9PROT</name>
<keyword evidence="3" id="KW-1185">Reference proteome</keyword>
<dbReference type="EMBL" id="NOXS01000026">
    <property type="protein sequence ID" value="OYQ20753.1"/>
    <property type="molecule type" value="Genomic_DNA"/>
</dbReference>
<dbReference type="OrthoDB" id="63487at2"/>
<dbReference type="AlphaFoldDB" id="A0A255XV05"/>
<comment type="caution">
    <text evidence="2">The sequence shown here is derived from an EMBL/GenBank/DDBJ whole genome shotgun (WGS) entry which is preliminary data.</text>
</comment>
<gene>
    <name evidence="2" type="ORF">CHR90_03625</name>
</gene>
<dbReference type="InterPro" id="IPR002731">
    <property type="entry name" value="ATPase_BadF"/>
</dbReference>
<evidence type="ECO:0000313" key="2">
    <source>
        <dbReference type="EMBL" id="OYQ20753.1"/>
    </source>
</evidence>
<evidence type="ECO:0000259" key="1">
    <source>
        <dbReference type="Pfam" id="PF01869"/>
    </source>
</evidence>
<protein>
    <recommendedName>
        <fullName evidence="1">ATPase BadF/BadG/BcrA/BcrD type domain-containing protein</fullName>
    </recommendedName>
</protein>
<dbReference type="RefSeq" id="WP_094407620.1">
    <property type="nucleotide sequence ID" value="NZ_BMJZ01000001.1"/>
</dbReference>
<sequence>MTDRLFLGIDGGGTTSRARLTDAAGARLGEGLAGSSNLNLGIAPAADAILTATRAALADAGLTETALSRITAGFGLAGANVGALHDALLAHPFPFAGVALASDAATACLGAHGGTAGAILVIGTGSQGQILTDAGEEKAIGGWGFELSDGGSGARLGQQAIRTAILAYDGLAAASPFTDALLARFGGTPAGAAVWGKTATPRDYGAFVPLLLDHATVGDPVATALLADGAAEVAGLLYRLVDLGAEKIALMGGLARVYPPLLPDDLTARLVRPQGDAMDGALILARRKAAA</sequence>